<dbReference type="OrthoDB" id="9790710at2"/>
<protein>
    <submittedName>
        <fullName evidence="3">Glycosyltransferase involved in cell wall bisynthesis</fullName>
    </submittedName>
</protein>
<sequence length="417" mass="46022">MRIAYFTNEYPATSHTFIRREIRAMETRGHTILRYALRCKPEELIDPDDIAEMERTAHVLHLPKARLLASVISSVLSSPAAFFRAARTASRYSSHSKRGFLVHLAYLAEALVLADWFRRDDVEHIHVHFGTNPATVAALVHDLTGVPFSITVHGPEEFDRPHEHALGKKTAAASFVAAISSYGRSQLMRWADYEHWHKLHIVHCGLDATYRNQPLPKKPSNTFLCIGRYSEQKGHLLLIDAAAKLRDQGAQFQIRLAGDGPLRPIMEKRIHDLELSNHVLLLGALPQMKIREEIQTARALVLPSFAEGLPVALMEAMALSTPTITTYVAGIPELVERENGWLVAAGDAAALAIAMKEALAVDAPTLAAMGAQARARALARHDITTSARLLERHMARSGISAPAETQTITQQPTPASL</sequence>
<evidence type="ECO:0000256" key="1">
    <source>
        <dbReference type="SAM" id="MobiDB-lite"/>
    </source>
</evidence>
<keyword evidence="3" id="KW-0808">Transferase</keyword>
<reference evidence="4" key="1">
    <citation type="submission" date="2016-10" db="EMBL/GenBank/DDBJ databases">
        <authorList>
            <person name="Varghese N."/>
            <person name="Submissions S."/>
        </authorList>
    </citation>
    <scope>NUCLEOTIDE SEQUENCE [LARGE SCALE GENOMIC DNA]</scope>
    <source>
        <strain evidence="4">DSM 21857</strain>
    </source>
</reference>
<dbReference type="InterPro" id="IPR050194">
    <property type="entry name" value="Glycosyltransferase_grp1"/>
</dbReference>
<organism evidence="3 4">
    <name type="scientific">Aquamicrobium aerolatum DSM 21857</name>
    <dbReference type="NCBI Taxonomy" id="1121003"/>
    <lineage>
        <taxon>Bacteria</taxon>
        <taxon>Pseudomonadati</taxon>
        <taxon>Pseudomonadota</taxon>
        <taxon>Alphaproteobacteria</taxon>
        <taxon>Hyphomicrobiales</taxon>
        <taxon>Phyllobacteriaceae</taxon>
        <taxon>Aerobium</taxon>
    </lineage>
</organism>
<dbReference type="STRING" id="1121003.SAMN03080618_02873"/>
<name>A0A1I3R1Z6_9HYPH</name>
<proteinExistence type="predicted"/>
<feature type="region of interest" description="Disordered" evidence="1">
    <location>
        <begin position="397"/>
        <end position="417"/>
    </location>
</feature>
<dbReference type="Gene3D" id="3.40.50.2000">
    <property type="entry name" value="Glycogen Phosphorylase B"/>
    <property type="match status" value="2"/>
</dbReference>
<dbReference type="PANTHER" id="PTHR45947:SF15">
    <property type="entry name" value="TEICHURONIC ACID BIOSYNTHESIS GLYCOSYLTRANSFERASE TUAC-RELATED"/>
    <property type="match status" value="1"/>
</dbReference>
<dbReference type="InterPro" id="IPR001296">
    <property type="entry name" value="Glyco_trans_1"/>
</dbReference>
<dbReference type="GO" id="GO:0016757">
    <property type="term" value="F:glycosyltransferase activity"/>
    <property type="evidence" value="ECO:0007669"/>
    <property type="project" value="InterPro"/>
</dbReference>
<dbReference type="RefSeq" id="WP_091523660.1">
    <property type="nucleotide sequence ID" value="NZ_FORF01000017.1"/>
</dbReference>
<dbReference type="AlphaFoldDB" id="A0A1I3R1Z6"/>
<feature type="domain" description="Glycosyl transferase family 1" evidence="2">
    <location>
        <begin position="210"/>
        <end position="375"/>
    </location>
</feature>
<feature type="compositionally biased region" description="Polar residues" evidence="1">
    <location>
        <begin position="403"/>
        <end position="417"/>
    </location>
</feature>
<evidence type="ECO:0000259" key="2">
    <source>
        <dbReference type="Pfam" id="PF00534"/>
    </source>
</evidence>
<accession>A0A1I3R1Z6</accession>
<gene>
    <name evidence="3" type="ORF">SAMN03080618_02873</name>
</gene>
<dbReference type="EMBL" id="FORF01000017">
    <property type="protein sequence ID" value="SFJ40155.1"/>
    <property type="molecule type" value="Genomic_DNA"/>
</dbReference>
<evidence type="ECO:0000313" key="4">
    <source>
        <dbReference type="Proteomes" id="UP000242763"/>
    </source>
</evidence>
<dbReference type="Pfam" id="PF00534">
    <property type="entry name" value="Glycos_transf_1"/>
    <property type="match status" value="1"/>
</dbReference>
<dbReference type="SUPFAM" id="SSF53756">
    <property type="entry name" value="UDP-Glycosyltransferase/glycogen phosphorylase"/>
    <property type="match status" value="1"/>
</dbReference>
<dbReference type="Proteomes" id="UP000242763">
    <property type="component" value="Unassembled WGS sequence"/>
</dbReference>
<dbReference type="PANTHER" id="PTHR45947">
    <property type="entry name" value="SULFOQUINOVOSYL TRANSFERASE SQD2"/>
    <property type="match status" value="1"/>
</dbReference>
<evidence type="ECO:0000313" key="3">
    <source>
        <dbReference type="EMBL" id="SFJ40155.1"/>
    </source>
</evidence>
<keyword evidence="4" id="KW-1185">Reference proteome</keyword>